<protein>
    <submittedName>
        <fullName evidence="2">Uncharacterized protein</fullName>
    </submittedName>
</protein>
<dbReference type="EMBL" id="PGOL01002496">
    <property type="protein sequence ID" value="PKI47471.1"/>
    <property type="molecule type" value="Genomic_DNA"/>
</dbReference>
<evidence type="ECO:0000256" key="1">
    <source>
        <dbReference type="SAM" id="MobiDB-lite"/>
    </source>
</evidence>
<name>A0A218XEU2_PUNGR</name>
<sequence length="79" mass="8691">MERRGRGRQSRSPASSVGTDDLGGGVRVADWRPQTSNRLGTPSRSSRSIRGLGSPIGYPDPSIEVIGNLRGYRRPLWRN</sequence>
<evidence type="ECO:0000313" key="4">
    <source>
        <dbReference type="Proteomes" id="UP000197138"/>
    </source>
</evidence>
<evidence type="ECO:0000313" key="3">
    <source>
        <dbReference type="EMBL" id="PKI47471.1"/>
    </source>
</evidence>
<keyword evidence="5" id="KW-1185">Reference proteome</keyword>
<dbReference type="EMBL" id="MTKT01001810">
    <property type="protein sequence ID" value="OWM83745.1"/>
    <property type="molecule type" value="Genomic_DNA"/>
</dbReference>
<comment type="caution">
    <text evidence="2">The sequence shown here is derived from an EMBL/GenBank/DDBJ whole genome shotgun (WGS) entry which is preliminary data.</text>
</comment>
<dbReference type="Proteomes" id="UP000233551">
    <property type="component" value="Unassembled WGS sequence"/>
</dbReference>
<accession>A0A218XEU2</accession>
<organism evidence="2 4">
    <name type="scientific">Punica granatum</name>
    <name type="common">Pomegranate</name>
    <dbReference type="NCBI Taxonomy" id="22663"/>
    <lineage>
        <taxon>Eukaryota</taxon>
        <taxon>Viridiplantae</taxon>
        <taxon>Streptophyta</taxon>
        <taxon>Embryophyta</taxon>
        <taxon>Tracheophyta</taxon>
        <taxon>Spermatophyta</taxon>
        <taxon>Magnoliopsida</taxon>
        <taxon>eudicotyledons</taxon>
        <taxon>Gunneridae</taxon>
        <taxon>Pentapetalae</taxon>
        <taxon>rosids</taxon>
        <taxon>malvids</taxon>
        <taxon>Myrtales</taxon>
        <taxon>Lythraceae</taxon>
        <taxon>Punica</taxon>
    </lineage>
</organism>
<reference evidence="2" key="2">
    <citation type="submission" date="2017-06" db="EMBL/GenBank/DDBJ databases">
        <title>The pomegranate genome and the genomics of punicalagin biosynthesis.</title>
        <authorList>
            <person name="Xu C."/>
        </authorList>
    </citation>
    <scope>NUCLEOTIDE SEQUENCE [LARGE SCALE GENOMIC DNA]</scope>
    <source>
        <tissue evidence="2">Fresh leaf</tissue>
    </source>
</reference>
<evidence type="ECO:0000313" key="5">
    <source>
        <dbReference type="Proteomes" id="UP000233551"/>
    </source>
</evidence>
<proteinExistence type="predicted"/>
<dbReference type="AlphaFoldDB" id="A0A218XEU2"/>
<gene>
    <name evidence="2" type="ORF">CDL15_Pgr004175</name>
    <name evidence="3" type="ORF">CRG98_032061</name>
</gene>
<dbReference type="Proteomes" id="UP000197138">
    <property type="component" value="Unassembled WGS sequence"/>
</dbReference>
<reference evidence="3 5" key="3">
    <citation type="submission" date="2017-11" db="EMBL/GenBank/DDBJ databases">
        <title>De-novo sequencing of pomegranate (Punica granatum L.) genome.</title>
        <authorList>
            <person name="Akparov Z."/>
            <person name="Amiraslanov A."/>
            <person name="Hajiyeva S."/>
            <person name="Abbasov M."/>
            <person name="Kaur K."/>
            <person name="Hamwieh A."/>
            <person name="Solovyev V."/>
            <person name="Salamov A."/>
            <person name="Braich B."/>
            <person name="Kosarev P."/>
            <person name="Mahmoud A."/>
            <person name="Hajiyev E."/>
            <person name="Babayeva S."/>
            <person name="Izzatullayeva V."/>
            <person name="Mammadov A."/>
            <person name="Mammadov A."/>
            <person name="Sharifova S."/>
            <person name="Ojaghi J."/>
            <person name="Eynullazada K."/>
            <person name="Bayramov B."/>
            <person name="Abdulazimova A."/>
            <person name="Shahmuradov I."/>
        </authorList>
    </citation>
    <scope>NUCLEOTIDE SEQUENCE [LARGE SCALE GENOMIC DNA]</scope>
    <source>
        <strain evidence="3">AG2017</strain>
        <strain evidence="5">cv. AG2017</strain>
        <tissue evidence="3">Leaf</tissue>
    </source>
</reference>
<evidence type="ECO:0000313" key="2">
    <source>
        <dbReference type="EMBL" id="OWM83745.1"/>
    </source>
</evidence>
<feature type="compositionally biased region" description="Low complexity" evidence="1">
    <location>
        <begin position="42"/>
        <end position="57"/>
    </location>
</feature>
<feature type="region of interest" description="Disordered" evidence="1">
    <location>
        <begin position="1"/>
        <end position="60"/>
    </location>
</feature>
<reference evidence="4" key="1">
    <citation type="journal article" date="2017" name="Plant J.">
        <title>The pomegranate (Punica granatum L.) genome and the genomics of punicalagin biosynthesis.</title>
        <authorList>
            <person name="Qin G."/>
            <person name="Xu C."/>
            <person name="Ming R."/>
            <person name="Tang H."/>
            <person name="Guyot R."/>
            <person name="Kramer E.M."/>
            <person name="Hu Y."/>
            <person name="Yi X."/>
            <person name="Qi Y."/>
            <person name="Xu X."/>
            <person name="Gao Z."/>
            <person name="Pan H."/>
            <person name="Jian J."/>
            <person name="Tian Y."/>
            <person name="Yue Z."/>
            <person name="Xu Y."/>
        </authorList>
    </citation>
    <scope>NUCLEOTIDE SEQUENCE [LARGE SCALE GENOMIC DNA]</scope>
    <source>
        <strain evidence="4">cv. Dabenzi</strain>
    </source>
</reference>